<dbReference type="InterPro" id="IPR025337">
    <property type="entry name" value="Questin_oxidase-like"/>
</dbReference>
<name>A0A165JMU3_9BASI</name>
<dbReference type="OrthoDB" id="10004862at2759"/>
<evidence type="ECO:0000313" key="3">
    <source>
        <dbReference type="Proteomes" id="UP000076842"/>
    </source>
</evidence>
<dbReference type="Pfam" id="PF14027">
    <property type="entry name" value="Questin_oxidase"/>
    <property type="match status" value="1"/>
</dbReference>
<protein>
    <recommendedName>
        <fullName evidence="4">Oxidoreductase AflY</fullName>
    </recommendedName>
</protein>
<dbReference type="AlphaFoldDB" id="A0A165JMU3"/>
<dbReference type="GO" id="GO:0016491">
    <property type="term" value="F:oxidoreductase activity"/>
    <property type="evidence" value="ECO:0007669"/>
    <property type="project" value="UniProtKB-KW"/>
</dbReference>
<proteinExistence type="predicted"/>
<dbReference type="STRING" id="1353952.A0A165JMU3"/>
<keyword evidence="3" id="KW-1185">Reference proteome</keyword>
<evidence type="ECO:0000256" key="1">
    <source>
        <dbReference type="ARBA" id="ARBA00023002"/>
    </source>
</evidence>
<dbReference type="PANTHER" id="PTHR35870:SF1">
    <property type="entry name" value="PROTEIN, PUTATIVE (AFU_ORTHOLOGUE AFUA_5G03330)-RELATED"/>
    <property type="match status" value="1"/>
</dbReference>
<dbReference type="PANTHER" id="PTHR35870">
    <property type="entry name" value="PROTEIN, PUTATIVE (AFU_ORTHOLOGUE AFUA_5G03330)-RELATED"/>
    <property type="match status" value="1"/>
</dbReference>
<gene>
    <name evidence="2" type="ORF">CALCODRAFT_479530</name>
</gene>
<evidence type="ECO:0000313" key="2">
    <source>
        <dbReference type="EMBL" id="KZT62052.1"/>
    </source>
</evidence>
<organism evidence="2 3">
    <name type="scientific">Calocera cornea HHB12733</name>
    <dbReference type="NCBI Taxonomy" id="1353952"/>
    <lineage>
        <taxon>Eukaryota</taxon>
        <taxon>Fungi</taxon>
        <taxon>Dikarya</taxon>
        <taxon>Basidiomycota</taxon>
        <taxon>Agaricomycotina</taxon>
        <taxon>Dacrymycetes</taxon>
        <taxon>Dacrymycetales</taxon>
        <taxon>Dacrymycetaceae</taxon>
        <taxon>Calocera</taxon>
    </lineage>
</organism>
<dbReference type="EMBL" id="KV423919">
    <property type="protein sequence ID" value="KZT62052.1"/>
    <property type="molecule type" value="Genomic_DNA"/>
</dbReference>
<reference evidence="2 3" key="1">
    <citation type="journal article" date="2016" name="Mol. Biol. Evol.">
        <title>Comparative Genomics of Early-Diverging Mushroom-Forming Fungi Provides Insights into the Origins of Lignocellulose Decay Capabilities.</title>
        <authorList>
            <person name="Nagy L.G."/>
            <person name="Riley R."/>
            <person name="Tritt A."/>
            <person name="Adam C."/>
            <person name="Daum C."/>
            <person name="Floudas D."/>
            <person name="Sun H."/>
            <person name="Yadav J.S."/>
            <person name="Pangilinan J."/>
            <person name="Larsson K.H."/>
            <person name="Matsuura K."/>
            <person name="Barry K."/>
            <person name="Labutti K."/>
            <person name="Kuo R."/>
            <person name="Ohm R.A."/>
            <person name="Bhattacharya S.S."/>
            <person name="Shirouzu T."/>
            <person name="Yoshinaga Y."/>
            <person name="Martin F.M."/>
            <person name="Grigoriev I.V."/>
            <person name="Hibbett D.S."/>
        </authorList>
    </citation>
    <scope>NUCLEOTIDE SEQUENCE [LARGE SCALE GENOMIC DNA]</scope>
    <source>
        <strain evidence="2 3">HHB12733</strain>
    </source>
</reference>
<keyword evidence="1" id="KW-0560">Oxidoreductase</keyword>
<sequence>MAKLAVRSGLVRGSVNLPGITFEGKVLTKKLLEKDYVDHHCYFRAGGLHNHLNHHLLAAYDLGAPPALLQAIYDGEASYQRPIEGEGSLKDLTIDHKNWTEYVGKPDAYKAYLMFFSQEVQEKGVTETFEKYVFDPAANGNGTEMRARFFSGAFHPVIQTGYGFEFQDPLVVAEGLAQTAIHNTTAAAVMLEPLIPTSTTKSAAHDGQRQPAHGKSILSVLRAVYASDTLHPVMPYDADGMLSKRTRDFLSVPNTDRPGEIARLCSEWTTSLPDSSDPSSLEAFERDLEARVEECMWLGLLLTFATGKKGRKPRLDFFLMHTLTSSLFLSSTLAALKTPAYKLTYLQGWLRGTIMYVILRGRPRIDPALLMSYDAYPHPPAGALTAKPGKDAWGQPGKAEMANPWAQMLASILYAPDSHTIKTMRSLVLAEQRYGTTAPGAVIGAFEEDGKTETHVGAGKLDGTAFVRAAGVLMDTMGWVDYGQKEGEWDRSALGWDEAWAHGD</sequence>
<accession>A0A165JMU3</accession>
<dbReference type="InParanoid" id="A0A165JMU3"/>
<evidence type="ECO:0008006" key="4">
    <source>
        <dbReference type="Google" id="ProtNLM"/>
    </source>
</evidence>
<dbReference type="Proteomes" id="UP000076842">
    <property type="component" value="Unassembled WGS sequence"/>
</dbReference>